<feature type="non-terminal residue" evidence="4">
    <location>
        <position position="1"/>
    </location>
</feature>
<feature type="domain" description="Bacterial type II secretion system protein E" evidence="3">
    <location>
        <begin position="1"/>
        <end position="346"/>
    </location>
</feature>
<dbReference type="Gene3D" id="3.40.50.300">
    <property type="entry name" value="P-loop containing nucleotide triphosphate hydrolases"/>
    <property type="match status" value="1"/>
</dbReference>
<keyword evidence="2" id="KW-0067">ATP-binding</keyword>
<dbReference type="GO" id="GO:0005886">
    <property type="term" value="C:plasma membrane"/>
    <property type="evidence" value="ECO:0007669"/>
    <property type="project" value="TreeGrafter"/>
</dbReference>
<reference evidence="4" key="1">
    <citation type="submission" date="2018-05" db="EMBL/GenBank/DDBJ databases">
        <authorList>
            <person name="Lanie J.A."/>
            <person name="Ng W.-L."/>
            <person name="Kazmierczak K.M."/>
            <person name="Andrzejewski T.M."/>
            <person name="Davidsen T.M."/>
            <person name="Wayne K.J."/>
            <person name="Tettelin H."/>
            <person name="Glass J.I."/>
            <person name="Rusch D."/>
            <person name="Podicherti R."/>
            <person name="Tsui H.-C.T."/>
            <person name="Winkler M.E."/>
        </authorList>
    </citation>
    <scope>NUCLEOTIDE SEQUENCE</scope>
</reference>
<dbReference type="GO" id="GO:0016887">
    <property type="term" value="F:ATP hydrolysis activity"/>
    <property type="evidence" value="ECO:0007669"/>
    <property type="project" value="TreeGrafter"/>
</dbReference>
<dbReference type="SUPFAM" id="SSF52540">
    <property type="entry name" value="P-loop containing nucleoside triphosphate hydrolases"/>
    <property type="match status" value="1"/>
</dbReference>
<gene>
    <name evidence="4" type="ORF">METZ01_LOCUS263800</name>
</gene>
<dbReference type="EMBL" id="UINC01074085">
    <property type="protein sequence ID" value="SVC10946.1"/>
    <property type="molecule type" value="Genomic_DNA"/>
</dbReference>
<accession>A0A382JGG7</accession>
<dbReference type="PANTHER" id="PTHR30258">
    <property type="entry name" value="TYPE II SECRETION SYSTEM PROTEIN GSPE-RELATED"/>
    <property type="match status" value="1"/>
</dbReference>
<dbReference type="CDD" id="cd01129">
    <property type="entry name" value="PulE-GspE-like"/>
    <property type="match status" value="1"/>
</dbReference>
<name>A0A382JGG7_9ZZZZ</name>
<dbReference type="Pfam" id="PF00437">
    <property type="entry name" value="T2SSE"/>
    <property type="match status" value="1"/>
</dbReference>
<dbReference type="InterPro" id="IPR027417">
    <property type="entry name" value="P-loop_NTPase"/>
</dbReference>
<feature type="non-terminal residue" evidence="4">
    <location>
        <position position="346"/>
    </location>
</feature>
<dbReference type="FunFam" id="3.40.50.300:FF:000398">
    <property type="entry name" value="Type IV pilus assembly ATPase PilB"/>
    <property type="match status" value="1"/>
</dbReference>
<evidence type="ECO:0000313" key="4">
    <source>
        <dbReference type="EMBL" id="SVC10946.1"/>
    </source>
</evidence>
<dbReference type="Gene3D" id="3.30.450.90">
    <property type="match status" value="1"/>
</dbReference>
<dbReference type="AlphaFoldDB" id="A0A382JGG7"/>
<dbReference type="GO" id="GO:0005524">
    <property type="term" value="F:ATP binding"/>
    <property type="evidence" value="ECO:0007669"/>
    <property type="project" value="UniProtKB-KW"/>
</dbReference>
<protein>
    <recommendedName>
        <fullName evidence="3">Bacterial type II secretion system protein E domain-containing protein</fullName>
    </recommendedName>
</protein>
<keyword evidence="1" id="KW-0547">Nucleotide-binding</keyword>
<dbReference type="InterPro" id="IPR001482">
    <property type="entry name" value="T2SS/T4SS_dom"/>
</dbReference>
<evidence type="ECO:0000256" key="1">
    <source>
        <dbReference type="ARBA" id="ARBA00022741"/>
    </source>
</evidence>
<organism evidence="4">
    <name type="scientific">marine metagenome</name>
    <dbReference type="NCBI Taxonomy" id="408172"/>
    <lineage>
        <taxon>unclassified sequences</taxon>
        <taxon>metagenomes</taxon>
        <taxon>ecological metagenomes</taxon>
    </lineage>
</organism>
<sequence length="346" mass="38397">RVDGILHQTPMPAQLKRYQSSLISRIKVMSGMDIAEKRLPQDGRINVRIKGEELDIRVSTVPTVYGESVSLRLLTRGTIFLSLDKLGFDPKDEAILRELIVKPHGIILVTGPTGSGKSTSLYAFLSTINSVHQRIITIEEPVEYELKGINQIAVRSDIGLSFATGLRHILRQDPNVVMVGEIRDGETADIAIRAALTGHLVFSTLHTNDAPGAFTRLIDMGIEPFLVASSVEAVMAQRLVRTICPNCMEEQKVDRDYLRQISCPEHIIESGTFHHGAGCEDCRQQGYKGRLAIYEMLVMSETIRPLILKREASSIIGQAAINEGMRTLRDDGWQKVVDGKTTIEEI</sequence>
<evidence type="ECO:0000259" key="3">
    <source>
        <dbReference type="Pfam" id="PF00437"/>
    </source>
</evidence>
<proteinExistence type="predicted"/>
<evidence type="ECO:0000256" key="2">
    <source>
        <dbReference type="ARBA" id="ARBA00022840"/>
    </source>
</evidence>
<dbReference type="PANTHER" id="PTHR30258:SF2">
    <property type="entry name" value="COMG OPERON PROTEIN 1"/>
    <property type="match status" value="1"/>
</dbReference>